<evidence type="ECO:0000313" key="2">
    <source>
        <dbReference type="EMBL" id="MCI91405.1"/>
    </source>
</evidence>
<comment type="caution">
    <text evidence="2">The sequence shown here is derived from an EMBL/GenBank/DDBJ whole genome shotgun (WGS) entry which is preliminary data.</text>
</comment>
<sequence length="24" mass="2626">MIIKGGTVNENVIKEGNNKPTQKL</sequence>
<protein>
    <submittedName>
        <fullName evidence="2">Uncharacterized protein</fullName>
    </submittedName>
</protein>
<reference evidence="2 3" key="1">
    <citation type="journal article" date="2018" name="Front. Plant Sci.">
        <title>Red Clover (Trifolium pratense) and Zigzag Clover (T. medium) - A Picture of Genomic Similarities and Differences.</title>
        <authorList>
            <person name="Dluhosova J."/>
            <person name="Istvanek J."/>
            <person name="Nedelnik J."/>
            <person name="Repkova J."/>
        </authorList>
    </citation>
    <scope>NUCLEOTIDE SEQUENCE [LARGE SCALE GENOMIC DNA]</scope>
    <source>
        <strain evidence="3">cv. 10/8</strain>
        <tissue evidence="2">Leaf</tissue>
    </source>
</reference>
<evidence type="ECO:0000313" key="3">
    <source>
        <dbReference type="Proteomes" id="UP000265520"/>
    </source>
</evidence>
<dbReference type="AlphaFoldDB" id="A0A392VXJ8"/>
<accession>A0A392VXJ8</accession>
<name>A0A392VXJ8_9FABA</name>
<organism evidence="2 3">
    <name type="scientific">Trifolium medium</name>
    <dbReference type="NCBI Taxonomy" id="97028"/>
    <lineage>
        <taxon>Eukaryota</taxon>
        <taxon>Viridiplantae</taxon>
        <taxon>Streptophyta</taxon>
        <taxon>Embryophyta</taxon>
        <taxon>Tracheophyta</taxon>
        <taxon>Spermatophyta</taxon>
        <taxon>Magnoliopsida</taxon>
        <taxon>eudicotyledons</taxon>
        <taxon>Gunneridae</taxon>
        <taxon>Pentapetalae</taxon>
        <taxon>rosids</taxon>
        <taxon>fabids</taxon>
        <taxon>Fabales</taxon>
        <taxon>Fabaceae</taxon>
        <taxon>Papilionoideae</taxon>
        <taxon>50 kb inversion clade</taxon>
        <taxon>NPAAA clade</taxon>
        <taxon>Hologalegina</taxon>
        <taxon>IRL clade</taxon>
        <taxon>Trifolieae</taxon>
        <taxon>Trifolium</taxon>
    </lineage>
</organism>
<keyword evidence="3" id="KW-1185">Reference proteome</keyword>
<evidence type="ECO:0000256" key="1">
    <source>
        <dbReference type="SAM" id="MobiDB-lite"/>
    </source>
</evidence>
<feature type="region of interest" description="Disordered" evidence="1">
    <location>
        <begin position="1"/>
        <end position="24"/>
    </location>
</feature>
<proteinExistence type="predicted"/>
<dbReference type="Proteomes" id="UP000265520">
    <property type="component" value="Unassembled WGS sequence"/>
</dbReference>
<dbReference type="EMBL" id="LXQA011270985">
    <property type="protein sequence ID" value="MCI91405.1"/>
    <property type="molecule type" value="Genomic_DNA"/>
</dbReference>